<evidence type="ECO:0000313" key="2">
    <source>
        <dbReference type="Proteomes" id="UP001172386"/>
    </source>
</evidence>
<sequence length="854" mass="97568">MQPISGNSNDQVIINGGNAQLGDNYITVYQDGQREGREWLQFLASLRYPEMNARFNEISDAGHKTFEWVFDSVPPAQRSGSSLAAWLTNGTGTLLVQGKQVQARSAPFALCIFIDGLDEFDHDDDFDKLHKLITEIQQLGTCCKLCLSTRPLSYILDYFEDDPSIRLQDLTKDDISNYVHETLQSKARSIPKGQDKDYCLECIKETICQKADGVFLWVHYVLRNVCGGLRIGDDLRALQQRISLLPAAIENLYRHMWNSQNADNVIHAKEASAIFSFGRHFPMPLFQLQVALQPMLIDHYLRSVTVMEEEYLRQICEIMPRQLQARSAGLIECVESNETWDDDLGAWHDNFWGTKGVLAYRVEPWRRIKVQYIHRTVRDFLTESEEGRLMIGNGNNLSIEEVDKRWLQSYLACFIEDVRGFSMKSLGELCSSTAWLSQRQCDLLDVMDKVGEELVIPRLRVRSSQGRNWWFEIHARSTNDSYFHTDFPGLVAGNSHTCMSYLLATRGQGWSSYYKGYLAFCVIIHTLWNDAAPEADTIRMLSMLRELQKAGADLMTPHPYDSAWGGMLVVRSPAARLVQELCVTLLSPHHRLISIDSIVNLMTLLSSLDMRGQNFTLFWAGGWEHSLDGFSIAPQETRNCMITFDASVVLDALDSMLRDYRQVYQKSEYSTKNYDLSANSLSQQFSILWPTLVKNIRILGYNVQSTTPRFKFADCTSEESDQLFDLVFRRNKEYTLDEIVLSDFVPPGWPMSDLNFQVKWEDIRRYLRPLDPYADIGPQNWMEKGCLKDYFASKNESQSPPAATTDSAEAVVDTEDIVGGDSASQSKPSGDCITTKPEKRRLSLEETERHKRRA</sequence>
<accession>A0ACC3AK75</accession>
<organism evidence="1 2">
    <name type="scientific">Neophaeococcomyces mojaviensis</name>
    <dbReference type="NCBI Taxonomy" id="3383035"/>
    <lineage>
        <taxon>Eukaryota</taxon>
        <taxon>Fungi</taxon>
        <taxon>Dikarya</taxon>
        <taxon>Ascomycota</taxon>
        <taxon>Pezizomycotina</taxon>
        <taxon>Eurotiomycetes</taxon>
        <taxon>Chaetothyriomycetidae</taxon>
        <taxon>Chaetothyriales</taxon>
        <taxon>Chaetothyriales incertae sedis</taxon>
        <taxon>Neophaeococcomyces</taxon>
    </lineage>
</organism>
<proteinExistence type="predicted"/>
<evidence type="ECO:0000313" key="1">
    <source>
        <dbReference type="EMBL" id="KAJ9664322.1"/>
    </source>
</evidence>
<gene>
    <name evidence="1" type="ORF">H2198_000251</name>
</gene>
<keyword evidence="2" id="KW-1185">Reference proteome</keyword>
<dbReference type="EMBL" id="JAPDRQ010000003">
    <property type="protein sequence ID" value="KAJ9664322.1"/>
    <property type="molecule type" value="Genomic_DNA"/>
</dbReference>
<comment type="caution">
    <text evidence="1">The sequence shown here is derived from an EMBL/GenBank/DDBJ whole genome shotgun (WGS) entry which is preliminary data.</text>
</comment>
<name>A0ACC3AK75_9EURO</name>
<protein>
    <submittedName>
        <fullName evidence="1">Uncharacterized protein</fullName>
    </submittedName>
</protein>
<dbReference type="Proteomes" id="UP001172386">
    <property type="component" value="Unassembled WGS sequence"/>
</dbReference>
<reference evidence="1" key="1">
    <citation type="submission" date="2022-10" db="EMBL/GenBank/DDBJ databases">
        <title>Culturing micro-colonial fungi from biological soil crusts in the Mojave desert and describing Neophaeococcomyces mojavensis, and introducing the new genera and species Taxawa tesnikishii.</title>
        <authorList>
            <person name="Kurbessoian T."/>
            <person name="Stajich J.E."/>
        </authorList>
    </citation>
    <scope>NUCLEOTIDE SEQUENCE</scope>
    <source>
        <strain evidence="1">JES_112</strain>
    </source>
</reference>